<proteinExistence type="predicted"/>
<keyword evidence="1" id="KW-0812">Transmembrane</keyword>
<evidence type="ECO:0000256" key="1">
    <source>
        <dbReference type="SAM" id="Phobius"/>
    </source>
</evidence>
<reference evidence="2 3" key="1">
    <citation type="journal article" date="2016" name="Nat. Commun.">
        <title>Thousands of microbial genomes shed light on interconnected biogeochemical processes in an aquifer system.</title>
        <authorList>
            <person name="Anantharaman K."/>
            <person name="Brown C.T."/>
            <person name="Hug L.A."/>
            <person name="Sharon I."/>
            <person name="Castelle C.J."/>
            <person name="Probst A.J."/>
            <person name="Thomas B.C."/>
            <person name="Singh A."/>
            <person name="Wilkins M.J."/>
            <person name="Karaoz U."/>
            <person name="Brodie E.L."/>
            <person name="Williams K.H."/>
            <person name="Hubbard S.S."/>
            <person name="Banfield J.F."/>
        </authorList>
    </citation>
    <scope>NUCLEOTIDE SEQUENCE [LARGE SCALE GENOMIC DNA]</scope>
</reference>
<evidence type="ECO:0000313" key="3">
    <source>
        <dbReference type="Proteomes" id="UP000178254"/>
    </source>
</evidence>
<gene>
    <name evidence="2" type="ORF">A2538_04655</name>
</gene>
<evidence type="ECO:0000313" key="2">
    <source>
        <dbReference type="EMBL" id="OGH94950.1"/>
    </source>
</evidence>
<sequence>MLNKYISERKQVVILAAAVLAMALFFAYDQYVGLGHYNRWTKVTAAVFSANPWGVELNGYYNRVHLSNNGVLEVYNYPADPEPIDSGTWQYNSGELQFDFSSAVLDRVYSNFKFDRDGVLHSLTDGNEEKWHAAN</sequence>
<protein>
    <submittedName>
        <fullName evidence="2">Uncharacterized protein</fullName>
    </submittedName>
</protein>
<keyword evidence="1" id="KW-0472">Membrane</keyword>
<keyword evidence="1" id="KW-1133">Transmembrane helix</keyword>
<dbReference type="EMBL" id="MFRE01000005">
    <property type="protein sequence ID" value="OGH94950.1"/>
    <property type="molecule type" value="Genomic_DNA"/>
</dbReference>
<name>A0A1F6PFW5_9BACT</name>
<accession>A0A1F6PFW5</accession>
<dbReference type="AlphaFoldDB" id="A0A1F6PFW5"/>
<dbReference type="STRING" id="1798709.A2538_04655"/>
<feature type="transmembrane region" description="Helical" evidence="1">
    <location>
        <begin position="12"/>
        <end position="28"/>
    </location>
</feature>
<comment type="caution">
    <text evidence="2">The sequence shown here is derived from an EMBL/GenBank/DDBJ whole genome shotgun (WGS) entry which is preliminary data.</text>
</comment>
<dbReference type="Proteomes" id="UP000178254">
    <property type="component" value="Unassembled WGS sequence"/>
</dbReference>
<organism evidence="2 3">
    <name type="scientific">Candidatus Magasanikbacteria bacterium RIFOXYD2_FULL_41_14</name>
    <dbReference type="NCBI Taxonomy" id="1798709"/>
    <lineage>
        <taxon>Bacteria</taxon>
        <taxon>Candidatus Magasanikiibacteriota</taxon>
    </lineage>
</organism>